<protein>
    <submittedName>
        <fullName evidence="4">Sigma-B regulation protein RsbU (Phosphoserine phosphatase)</fullName>
    </submittedName>
</protein>
<organism evidence="4 5">
    <name type="scientific">Ohtaekwangia koreensis</name>
    <dbReference type="NCBI Taxonomy" id="688867"/>
    <lineage>
        <taxon>Bacteria</taxon>
        <taxon>Pseudomonadati</taxon>
        <taxon>Bacteroidota</taxon>
        <taxon>Cytophagia</taxon>
        <taxon>Cytophagales</taxon>
        <taxon>Fulvivirgaceae</taxon>
        <taxon>Ohtaekwangia</taxon>
    </lineage>
</organism>
<dbReference type="EMBL" id="FUZU01000004">
    <property type="protein sequence ID" value="SKC86395.1"/>
    <property type="molecule type" value="Genomic_DNA"/>
</dbReference>
<sequence length="408" mass="46784">MEELDVRKQFEIKELELNALLEITQAINSNLPEESLYKIYNFTLRSNLSIKKLALFVLDDDWSCKANFGTKHHYGKTKLLPEFKTIQDITHLKEFDECEFTEFDIIVPVAHQSTTLALVFVGGLDKYDESYENEDGIRFIQALSNIIIVAIENKKLARKQLEQESLRKELEIARDVQQFLFPEKLPNTDRLKIEASYLPHDRIGGDYYDYIPINKNQFLICVADVSGKGIPAALMMSNFQASLRTLIRQTPNLTDIIEALNYQVLENTKGEKFITFFAAIYDIHLKTMVYVNSGHNPPLLLDRKHGIRLLEDGSTVLGAMHPLPFLNEGFVTDLEDFLIFCYTDGLTETLNEQGREFGVDALLDYFKEDSTYTKNLSTIHEDIIVALDEFKGRNGYHDDITILSCRVG</sequence>
<reference evidence="4 5" key="1">
    <citation type="submission" date="2017-02" db="EMBL/GenBank/DDBJ databases">
        <authorList>
            <person name="Peterson S.W."/>
        </authorList>
    </citation>
    <scope>NUCLEOTIDE SEQUENCE [LARGE SCALE GENOMIC DNA]</scope>
    <source>
        <strain evidence="4 5">DSM 25262</strain>
    </source>
</reference>
<keyword evidence="1" id="KW-0378">Hydrolase</keyword>
<dbReference type="RefSeq" id="WP_079689636.1">
    <property type="nucleotide sequence ID" value="NZ_FUZU01000004.1"/>
</dbReference>
<evidence type="ECO:0000256" key="2">
    <source>
        <dbReference type="SAM" id="Coils"/>
    </source>
</evidence>
<accession>A0A1T5ME09</accession>
<dbReference type="STRING" id="688867.SAMN05660236_5140"/>
<dbReference type="SMART" id="SM00331">
    <property type="entry name" value="PP2C_SIG"/>
    <property type="match status" value="1"/>
</dbReference>
<dbReference type="SUPFAM" id="SSF55781">
    <property type="entry name" value="GAF domain-like"/>
    <property type="match status" value="1"/>
</dbReference>
<dbReference type="PANTHER" id="PTHR43156">
    <property type="entry name" value="STAGE II SPORULATION PROTEIN E-RELATED"/>
    <property type="match status" value="1"/>
</dbReference>
<evidence type="ECO:0000256" key="1">
    <source>
        <dbReference type="ARBA" id="ARBA00022801"/>
    </source>
</evidence>
<dbReference type="InterPro" id="IPR001932">
    <property type="entry name" value="PPM-type_phosphatase-like_dom"/>
</dbReference>
<keyword evidence="5" id="KW-1185">Reference proteome</keyword>
<dbReference type="OrthoDB" id="9763484at2"/>
<keyword evidence="2" id="KW-0175">Coiled coil</keyword>
<dbReference type="InterPro" id="IPR052016">
    <property type="entry name" value="Bact_Sigma-Reg"/>
</dbReference>
<dbReference type="GO" id="GO:0016791">
    <property type="term" value="F:phosphatase activity"/>
    <property type="evidence" value="ECO:0007669"/>
    <property type="project" value="TreeGrafter"/>
</dbReference>
<name>A0A1T5ME09_9BACT</name>
<evidence type="ECO:0000313" key="5">
    <source>
        <dbReference type="Proteomes" id="UP000190961"/>
    </source>
</evidence>
<evidence type="ECO:0000313" key="4">
    <source>
        <dbReference type="EMBL" id="SKC86395.1"/>
    </source>
</evidence>
<proteinExistence type="predicted"/>
<feature type="coiled-coil region" evidence="2">
    <location>
        <begin position="149"/>
        <end position="176"/>
    </location>
</feature>
<dbReference type="AlphaFoldDB" id="A0A1T5ME09"/>
<gene>
    <name evidence="4" type="ORF">SAMN05660236_5140</name>
</gene>
<dbReference type="Gene3D" id="3.60.40.10">
    <property type="entry name" value="PPM-type phosphatase domain"/>
    <property type="match status" value="1"/>
</dbReference>
<dbReference type="SUPFAM" id="SSF81606">
    <property type="entry name" value="PP2C-like"/>
    <property type="match status" value="1"/>
</dbReference>
<dbReference type="Pfam" id="PF07228">
    <property type="entry name" value="SpoIIE"/>
    <property type="match status" value="1"/>
</dbReference>
<feature type="domain" description="PPM-type phosphatase" evidence="3">
    <location>
        <begin position="188"/>
        <end position="407"/>
    </location>
</feature>
<evidence type="ECO:0000259" key="3">
    <source>
        <dbReference type="SMART" id="SM00331"/>
    </source>
</evidence>
<dbReference type="PANTHER" id="PTHR43156:SF2">
    <property type="entry name" value="STAGE II SPORULATION PROTEIN E"/>
    <property type="match status" value="1"/>
</dbReference>
<dbReference type="Proteomes" id="UP000190961">
    <property type="component" value="Unassembled WGS sequence"/>
</dbReference>
<dbReference type="InterPro" id="IPR036457">
    <property type="entry name" value="PPM-type-like_dom_sf"/>
</dbReference>